<evidence type="ECO:0000313" key="3">
    <source>
        <dbReference type="EMBL" id="MFC4329214.1"/>
    </source>
</evidence>
<evidence type="ECO:0000259" key="2">
    <source>
        <dbReference type="Pfam" id="PF18155"/>
    </source>
</evidence>
<organism evidence="3 4">
    <name type="scientific">Streptomyces andamanensis</name>
    <dbReference type="NCBI Taxonomy" id="1565035"/>
    <lineage>
        <taxon>Bacteria</taxon>
        <taxon>Bacillati</taxon>
        <taxon>Actinomycetota</taxon>
        <taxon>Actinomycetes</taxon>
        <taxon>Kitasatosporales</taxon>
        <taxon>Streptomycetaceae</taxon>
        <taxon>Streptomyces</taxon>
    </lineage>
</organism>
<gene>
    <name evidence="3" type="ORF">ACFPC0_15635</name>
</gene>
<protein>
    <submittedName>
        <fullName evidence="3">Signal recognition particle</fullName>
    </submittedName>
</protein>
<accession>A0ABV8TF12</accession>
<dbReference type="Pfam" id="PF18155">
    <property type="entry name" value="pPIWI_RE_Z"/>
    <property type="match status" value="1"/>
</dbReference>
<dbReference type="SUPFAM" id="SSF52540">
    <property type="entry name" value="P-loop containing nucleoside triphosphate hydrolases"/>
    <property type="match status" value="1"/>
</dbReference>
<sequence length="1194" mass="132616">MRDRMQWRGDLIQEFAPHFADDADPELGASRLCEVELGLHLVERLLPGHPAQAGWTLFGGYPFASALGHARTPEEQRMLRIGRHLLWPLRRRRIWAQSLDAYLSLPPELRGYDLDSGDDPPRRRNVSVAHSRWAVYARALADAPPYRTRTLPPAEPGGWRFLEGQAWTSVVLPEELPAEESAGHALGRAAASDGKPLEVPWDELVATAARMEEKLRGPGNPDGGDWRRRLERVELFVRDTESDDFVPERRMLRIDRMLHLLGMVGAGKSTLRDILAVWAATHDKRVTLVVGDVAEALHLTSLFSALGLRAAPVLGATTREQHLQRTHRRLAAQDDGTSLLTHDALSFDYLSTACPLDALRGVEAAEPLAHRDAPCTQLFPPKRRPPRRPLTALAVDESEHGQAPNLRKRHGCPLWNRCPRHHGTRELVTADIWIATPAALVHSAVPAHQNEERVRFLELACRRSDVIIVDEADRVQMQLDTMFAPAAVLTGRAPNSWLDEIHRHKIDELARGGRIQLSDSIVMQWTAALHTVTVAADRIYHMLLRHKSLRSWVESDYFSSWTLQYKLVAEWFGSPSDADTDAADTPDRPTPEWDEEIGRIADEDDEAEAAGARKPDVPGPAGAAGGTGRDGVVTVLDAFRDDPLGDREHDDPRADALVRLTRQLLHTMRPRNARRLVERELLALAGDAVSRARSSVSEQVLRFEFTLLLSALHTRLDQLTEMWPRIEAALNFEASSNVLSRRPPEDYRPLVPESPMGNILGFQFLPENAGLGRLRSGELRFFRCAGSGRELLLHLPDLTLADGLPGPNVLLMSGTSWAGRSTRFHVLTEVGALLKPPPAEREAIKRTVFRTCFLTGPDGRPLRLSGAKPHLRPLALEHMLDQLARRSADGKPSVFERELAALDDDERRGRLLVLTGSYDEARRAAEILNRIPRWAGKVCRLISDDAEQEHEWHSGPDTGPDGGAVVALRRGDVANFASTGTQILVAPLLAVERGHNILDRGVAAIGSVFFLARPHPRPDDIALAVQAVNDWVARMQRDGSFAEFVRAQPGLDEAGAEFRTRARARWRYLLNHPPAWSRLNEEEKISFTWDQLVVIWQVIGRLVRGGVPARVVFVDAPFATRAAARKKLPDTWHTSLLLAMRHVLDPYLAPSPGDATTADGTPVTALDRALVKALYEPLHTALTGLVPSGPDPRG</sequence>
<dbReference type="Proteomes" id="UP001595824">
    <property type="component" value="Unassembled WGS sequence"/>
</dbReference>
<keyword evidence="4" id="KW-1185">Reference proteome</keyword>
<dbReference type="EMBL" id="JBHSDP010000015">
    <property type="protein sequence ID" value="MFC4329214.1"/>
    <property type="molecule type" value="Genomic_DNA"/>
</dbReference>
<feature type="region of interest" description="Disordered" evidence="1">
    <location>
        <begin position="576"/>
        <end position="595"/>
    </location>
</feature>
<comment type="caution">
    <text evidence="3">The sequence shown here is derived from an EMBL/GenBank/DDBJ whole genome shotgun (WGS) entry which is preliminary data.</text>
</comment>
<evidence type="ECO:0000313" key="4">
    <source>
        <dbReference type="Proteomes" id="UP001595824"/>
    </source>
</evidence>
<proteinExistence type="predicted"/>
<feature type="compositionally biased region" description="Basic and acidic residues" evidence="1">
    <location>
        <begin position="585"/>
        <end position="595"/>
    </location>
</feature>
<dbReference type="RefSeq" id="WP_381739652.1">
    <property type="nucleotide sequence ID" value="NZ_JBHSDP010000015.1"/>
</dbReference>
<evidence type="ECO:0000256" key="1">
    <source>
        <dbReference type="SAM" id="MobiDB-lite"/>
    </source>
</evidence>
<dbReference type="InterPro" id="IPR055254">
    <property type="entry name" value="pPIWI_RE_Z"/>
</dbReference>
<name>A0ABV8TF12_9ACTN</name>
<feature type="region of interest" description="Disordered" evidence="1">
    <location>
        <begin position="605"/>
        <end position="629"/>
    </location>
</feature>
<reference evidence="4" key="1">
    <citation type="journal article" date="2019" name="Int. J. Syst. Evol. Microbiol.">
        <title>The Global Catalogue of Microorganisms (GCM) 10K type strain sequencing project: providing services to taxonomists for standard genome sequencing and annotation.</title>
        <authorList>
            <consortium name="The Broad Institute Genomics Platform"/>
            <consortium name="The Broad Institute Genome Sequencing Center for Infectious Disease"/>
            <person name="Wu L."/>
            <person name="Ma J."/>
        </authorList>
    </citation>
    <scope>NUCLEOTIDE SEQUENCE [LARGE SCALE GENOMIC DNA]</scope>
    <source>
        <strain evidence="4">PCU 347</strain>
    </source>
</reference>
<feature type="domain" description="pPIWI-RE three-gene island" evidence="2">
    <location>
        <begin position="28"/>
        <end position="185"/>
    </location>
</feature>
<dbReference type="InterPro" id="IPR027417">
    <property type="entry name" value="P-loop_NTPase"/>
</dbReference>